<dbReference type="Pfam" id="PF00127">
    <property type="entry name" value="Copper-bind"/>
    <property type="match status" value="1"/>
</dbReference>
<evidence type="ECO:0000256" key="4">
    <source>
        <dbReference type="ARBA" id="ARBA00022723"/>
    </source>
</evidence>
<evidence type="ECO:0000256" key="5">
    <source>
        <dbReference type="ARBA" id="ARBA00022764"/>
    </source>
</evidence>
<dbReference type="InterPro" id="IPR017533">
    <property type="entry name" value="Halocyanin"/>
</dbReference>
<feature type="binding site" evidence="9">
    <location>
        <position position="155"/>
    </location>
    <ligand>
        <name>Cu cation</name>
        <dbReference type="ChEBI" id="CHEBI:23378"/>
    </ligand>
</feature>
<feature type="binding site" evidence="9">
    <location>
        <position position="120"/>
    </location>
    <ligand>
        <name>Cu cation</name>
        <dbReference type="ChEBI" id="CHEBI:23378"/>
    </ligand>
</feature>
<dbReference type="RefSeq" id="WP_089810208.1">
    <property type="nucleotide sequence ID" value="NZ_FOYT01000004.1"/>
</dbReference>
<dbReference type="GO" id="GO:0005507">
    <property type="term" value="F:copper ion binding"/>
    <property type="evidence" value="ECO:0007669"/>
    <property type="project" value="InterPro"/>
</dbReference>
<dbReference type="InterPro" id="IPR008972">
    <property type="entry name" value="Cupredoxin"/>
</dbReference>
<dbReference type="PANTHER" id="PTHR34192:SF10">
    <property type="entry name" value="PLASTOCYANIN MAJOR ISOFORM, CHLOROPLASTIC-RELATED"/>
    <property type="match status" value="1"/>
</dbReference>
<dbReference type="PROSITE" id="PS00196">
    <property type="entry name" value="COPPER_BLUE"/>
    <property type="match status" value="1"/>
</dbReference>
<comment type="cofactor">
    <cofactor evidence="9">
        <name>Cu cation</name>
        <dbReference type="ChEBI" id="CHEBI:23378"/>
    </cofactor>
    <text evidence="9">Binds 1 copper ion per subunit.</text>
</comment>
<sequence>MNDAPTRRRRFLGGIAATVVGGPLLAGCTGDGGAQTAEPATDSPTTTAAGRTEPNDRTFDGWLNGVAGADTLTDLTGESAVRVRVGAEGNGGYLAFAPAVLRVSPGTTVTWEWTGRGGAHNVVAEDGSFQSQLTGSEGTTFSHAFESEGTYKYVCTPHRSMGMKGVVVVK</sequence>
<dbReference type="InterPro" id="IPR000923">
    <property type="entry name" value="BlueCu_1"/>
</dbReference>
<evidence type="ECO:0000313" key="12">
    <source>
        <dbReference type="EMBL" id="SFR69347.1"/>
    </source>
</evidence>
<evidence type="ECO:0000256" key="9">
    <source>
        <dbReference type="PIRSR" id="PIRSR602386-1"/>
    </source>
</evidence>
<keyword evidence="7 9" id="KW-0186">Copper</keyword>
<evidence type="ECO:0000256" key="6">
    <source>
        <dbReference type="ARBA" id="ARBA00022982"/>
    </source>
</evidence>
<evidence type="ECO:0000313" key="13">
    <source>
        <dbReference type="Proteomes" id="UP000198531"/>
    </source>
</evidence>
<accession>A0A1I6IRI6</accession>
<dbReference type="PROSITE" id="PS51318">
    <property type="entry name" value="TAT"/>
    <property type="match status" value="1"/>
</dbReference>
<feature type="domain" description="Blue (type 1) copper" evidence="11">
    <location>
        <begin position="87"/>
        <end position="170"/>
    </location>
</feature>
<dbReference type="PROSITE" id="PS51257">
    <property type="entry name" value="PROKAR_LIPOPROTEIN"/>
    <property type="match status" value="1"/>
</dbReference>
<feature type="binding site" evidence="9">
    <location>
        <position position="158"/>
    </location>
    <ligand>
        <name>Cu cation</name>
        <dbReference type="ChEBI" id="CHEBI:23378"/>
    </ligand>
</feature>
<name>A0A1I6IRI6_9EURY</name>
<keyword evidence="4 9" id="KW-0479">Metal-binding</keyword>
<protein>
    <submittedName>
        <fullName evidence="12">Halocyanin domain-containing protein</fullName>
    </submittedName>
</protein>
<dbReference type="Proteomes" id="UP000198531">
    <property type="component" value="Unassembled WGS sequence"/>
</dbReference>
<dbReference type="InterPro" id="IPR006311">
    <property type="entry name" value="TAT_signal"/>
</dbReference>
<keyword evidence="3" id="KW-0813">Transport</keyword>
<dbReference type="SUPFAM" id="SSF49503">
    <property type="entry name" value="Cupredoxins"/>
    <property type="match status" value="1"/>
</dbReference>
<dbReference type="Gene3D" id="2.60.40.420">
    <property type="entry name" value="Cupredoxins - blue copper proteins"/>
    <property type="match status" value="1"/>
</dbReference>
<dbReference type="InterPro" id="IPR028871">
    <property type="entry name" value="BlueCu_1_BS"/>
</dbReference>
<keyword evidence="5" id="KW-0574">Periplasm</keyword>
<evidence type="ECO:0000256" key="2">
    <source>
        <dbReference type="ARBA" id="ARBA00004418"/>
    </source>
</evidence>
<dbReference type="EMBL" id="FOYT01000004">
    <property type="protein sequence ID" value="SFR69347.1"/>
    <property type="molecule type" value="Genomic_DNA"/>
</dbReference>
<dbReference type="OrthoDB" id="11836at2157"/>
<evidence type="ECO:0000256" key="3">
    <source>
        <dbReference type="ARBA" id="ARBA00022448"/>
    </source>
</evidence>
<evidence type="ECO:0000256" key="7">
    <source>
        <dbReference type="ARBA" id="ARBA00023008"/>
    </source>
</evidence>
<keyword evidence="6" id="KW-0249">Electron transport</keyword>
<dbReference type="GO" id="GO:0042597">
    <property type="term" value="C:periplasmic space"/>
    <property type="evidence" value="ECO:0007669"/>
    <property type="project" value="UniProtKB-SubCell"/>
</dbReference>
<gene>
    <name evidence="12" type="ORF">SAMN04487947_3602</name>
</gene>
<dbReference type="GO" id="GO:0009055">
    <property type="term" value="F:electron transfer activity"/>
    <property type="evidence" value="ECO:0007669"/>
    <property type="project" value="InterPro"/>
</dbReference>
<comment type="subcellular location">
    <subcellularLocation>
        <location evidence="1">Membrane</location>
    </subcellularLocation>
    <subcellularLocation>
        <location evidence="2">Periplasm</location>
    </subcellularLocation>
</comment>
<keyword evidence="13" id="KW-1185">Reference proteome</keyword>
<dbReference type="PANTHER" id="PTHR34192">
    <property type="entry name" value="PLASTOCYANIN MAJOR ISOFORM, CHLOROPLASTIC-RELATED"/>
    <property type="match status" value="1"/>
</dbReference>
<evidence type="ECO:0000259" key="11">
    <source>
        <dbReference type="Pfam" id="PF00127"/>
    </source>
</evidence>
<keyword evidence="8" id="KW-0472">Membrane</keyword>
<proteinExistence type="predicted"/>
<dbReference type="InterPro" id="IPR002386">
    <property type="entry name" value="Amicyanin/Pseudoazurin"/>
</dbReference>
<evidence type="ECO:0000256" key="8">
    <source>
        <dbReference type="ARBA" id="ARBA00023136"/>
    </source>
</evidence>
<dbReference type="AlphaFoldDB" id="A0A1I6IRI6"/>
<dbReference type="NCBIfam" id="TIGR03102">
    <property type="entry name" value="halo_cynanin"/>
    <property type="match status" value="1"/>
</dbReference>
<dbReference type="CDD" id="cd04220">
    <property type="entry name" value="Halocyanin"/>
    <property type="match status" value="1"/>
</dbReference>
<reference evidence="13" key="1">
    <citation type="submission" date="2016-10" db="EMBL/GenBank/DDBJ databases">
        <authorList>
            <person name="Varghese N."/>
            <person name="Submissions S."/>
        </authorList>
    </citation>
    <scope>NUCLEOTIDE SEQUENCE [LARGE SCALE GENOMIC DNA]</scope>
    <source>
        <strain evidence="13">CGMCC 1.7736</strain>
    </source>
</reference>
<feature type="region of interest" description="Disordered" evidence="10">
    <location>
        <begin position="30"/>
        <end position="58"/>
    </location>
</feature>
<dbReference type="STRING" id="553469.SAMN04487947_3602"/>
<evidence type="ECO:0000256" key="1">
    <source>
        <dbReference type="ARBA" id="ARBA00004370"/>
    </source>
</evidence>
<organism evidence="12 13">
    <name type="scientific">Halogeometricum rufum</name>
    <dbReference type="NCBI Taxonomy" id="553469"/>
    <lineage>
        <taxon>Archaea</taxon>
        <taxon>Methanobacteriati</taxon>
        <taxon>Methanobacteriota</taxon>
        <taxon>Stenosarchaea group</taxon>
        <taxon>Halobacteria</taxon>
        <taxon>Halobacteriales</taxon>
        <taxon>Haloferacaceae</taxon>
        <taxon>Halogeometricum</taxon>
    </lineage>
</organism>
<evidence type="ECO:0000256" key="10">
    <source>
        <dbReference type="SAM" id="MobiDB-lite"/>
    </source>
</evidence>
<feature type="binding site" evidence="9">
    <location>
        <position position="163"/>
    </location>
    <ligand>
        <name>Cu cation</name>
        <dbReference type="ChEBI" id="CHEBI:23378"/>
    </ligand>
</feature>
<dbReference type="GO" id="GO:0016020">
    <property type="term" value="C:membrane"/>
    <property type="evidence" value="ECO:0007669"/>
    <property type="project" value="UniProtKB-SubCell"/>
</dbReference>
<dbReference type="PRINTS" id="PR00155">
    <property type="entry name" value="AMICYANIN"/>
</dbReference>